<dbReference type="CDD" id="cd07324">
    <property type="entry name" value="M48C_Oma1-like"/>
    <property type="match status" value="1"/>
</dbReference>
<comment type="cofactor">
    <cofactor evidence="6">
        <name>Zn(2+)</name>
        <dbReference type="ChEBI" id="CHEBI:29105"/>
    </cofactor>
    <text evidence="6">Binds 1 zinc ion per subunit.</text>
</comment>
<evidence type="ECO:0000259" key="8">
    <source>
        <dbReference type="Pfam" id="PF01435"/>
    </source>
</evidence>
<dbReference type="PANTHER" id="PTHR22726:SF1">
    <property type="entry name" value="METALLOENDOPEPTIDASE OMA1, MITOCHONDRIAL"/>
    <property type="match status" value="1"/>
</dbReference>
<comment type="similarity">
    <text evidence="6">Belongs to the peptidase M48 family.</text>
</comment>
<dbReference type="AlphaFoldDB" id="A0A0N7LVE6"/>
<dbReference type="Proteomes" id="UP000051587">
    <property type="component" value="Unassembled WGS sequence"/>
</dbReference>
<dbReference type="InterPro" id="IPR051156">
    <property type="entry name" value="Mito/Outer_Membr_Metalloprot"/>
</dbReference>
<dbReference type="InterPro" id="IPR001915">
    <property type="entry name" value="Peptidase_M48"/>
</dbReference>
<evidence type="ECO:0000256" key="6">
    <source>
        <dbReference type="RuleBase" id="RU003983"/>
    </source>
</evidence>
<dbReference type="GO" id="GO:0004222">
    <property type="term" value="F:metalloendopeptidase activity"/>
    <property type="evidence" value="ECO:0007669"/>
    <property type="project" value="InterPro"/>
</dbReference>
<evidence type="ECO:0000256" key="1">
    <source>
        <dbReference type="ARBA" id="ARBA00022670"/>
    </source>
</evidence>
<feature type="signal peptide" evidence="7">
    <location>
        <begin position="1"/>
        <end position="18"/>
    </location>
</feature>
<organism evidence="9 10">
    <name type="scientific">Thalassovita gelatinovora</name>
    <name type="common">Thalassobius gelatinovorus</name>
    <dbReference type="NCBI Taxonomy" id="53501"/>
    <lineage>
        <taxon>Bacteria</taxon>
        <taxon>Pseudomonadati</taxon>
        <taxon>Pseudomonadota</taxon>
        <taxon>Alphaproteobacteria</taxon>
        <taxon>Rhodobacterales</taxon>
        <taxon>Roseobacteraceae</taxon>
        <taxon>Thalassovita</taxon>
    </lineage>
</organism>
<proteinExistence type="inferred from homology"/>
<keyword evidence="1 6" id="KW-0645">Protease</keyword>
<evidence type="ECO:0000256" key="7">
    <source>
        <dbReference type="SAM" id="SignalP"/>
    </source>
</evidence>
<feature type="domain" description="Peptidase M48" evidence="8">
    <location>
        <begin position="64"/>
        <end position="235"/>
    </location>
</feature>
<keyword evidence="10" id="KW-1185">Reference proteome</keyword>
<dbReference type="GO" id="GO:0016020">
    <property type="term" value="C:membrane"/>
    <property type="evidence" value="ECO:0007669"/>
    <property type="project" value="TreeGrafter"/>
</dbReference>
<protein>
    <submittedName>
        <fullName evidence="9">TPR repeat-containing protein YfgC</fullName>
    </submittedName>
</protein>
<name>A0A0N7LVE6_THAGE</name>
<dbReference type="Pfam" id="PF01435">
    <property type="entry name" value="Peptidase_M48"/>
    <property type="match status" value="1"/>
</dbReference>
<sequence length="248" mass="26679">MHRFLILFVVLGLSGCMAAPGPAGKPAPTETAEQGVVKVPQKPSRKAAKMFVDVVTAVEPVAETMCKEQAANLNCDFRIVVDVQDPEAANAHQFLSRRGQPILSVNFAMINTVRNSEEMAFVLGHEAGHHIAGHLARQEDSARQGAIVMAELASVNGATTTEIKNARKLGAVLGMLQYSKDFELEADRIGTIIAIKAGYNPVIGARFFSRLPSPGDEMLGTHPPNEKRIAIVRKTASDYLLAPDALLN</sequence>
<evidence type="ECO:0000256" key="3">
    <source>
        <dbReference type="ARBA" id="ARBA00022801"/>
    </source>
</evidence>
<evidence type="ECO:0000256" key="2">
    <source>
        <dbReference type="ARBA" id="ARBA00022723"/>
    </source>
</evidence>
<dbReference type="Gene3D" id="3.30.2010.10">
    <property type="entry name" value="Metalloproteases ('zincins'), catalytic domain"/>
    <property type="match status" value="1"/>
</dbReference>
<evidence type="ECO:0000313" key="10">
    <source>
        <dbReference type="Proteomes" id="UP000051587"/>
    </source>
</evidence>
<evidence type="ECO:0000256" key="5">
    <source>
        <dbReference type="ARBA" id="ARBA00023049"/>
    </source>
</evidence>
<gene>
    <name evidence="9" type="primary">yfgC_1</name>
    <name evidence="9" type="ORF">TG4357_02225</name>
</gene>
<keyword evidence="4 6" id="KW-0862">Zinc</keyword>
<evidence type="ECO:0000313" key="9">
    <source>
        <dbReference type="EMBL" id="CUH66082.1"/>
    </source>
</evidence>
<keyword evidence="2" id="KW-0479">Metal-binding</keyword>
<dbReference type="PANTHER" id="PTHR22726">
    <property type="entry name" value="METALLOENDOPEPTIDASE OMA1"/>
    <property type="match status" value="1"/>
</dbReference>
<dbReference type="PROSITE" id="PS51257">
    <property type="entry name" value="PROKAR_LIPOPROTEIN"/>
    <property type="match status" value="1"/>
</dbReference>
<dbReference type="STRING" id="53501.SAMN04488043_108174"/>
<keyword evidence="5 6" id="KW-0482">Metalloprotease</keyword>
<dbReference type="EMBL" id="CYSA01000019">
    <property type="protein sequence ID" value="CUH66082.1"/>
    <property type="molecule type" value="Genomic_DNA"/>
</dbReference>
<evidence type="ECO:0000256" key="4">
    <source>
        <dbReference type="ARBA" id="ARBA00022833"/>
    </source>
</evidence>
<dbReference type="GO" id="GO:0046872">
    <property type="term" value="F:metal ion binding"/>
    <property type="evidence" value="ECO:0007669"/>
    <property type="project" value="UniProtKB-KW"/>
</dbReference>
<keyword evidence="3 6" id="KW-0378">Hydrolase</keyword>
<keyword evidence="7" id="KW-0732">Signal</keyword>
<feature type="chain" id="PRO_5006015640" evidence="7">
    <location>
        <begin position="19"/>
        <end position="248"/>
    </location>
</feature>
<dbReference type="GO" id="GO:0051603">
    <property type="term" value="P:proteolysis involved in protein catabolic process"/>
    <property type="evidence" value="ECO:0007669"/>
    <property type="project" value="TreeGrafter"/>
</dbReference>
<accession>A0A0N7LVE6</accession>
<reference evidence="9 10" key="1">
    <citation type="submission" date="2015-09" db="EMBL/GenBank/DDBJ databases">
        <authorList>
            <consortium name="Swine Surveillance"/>
        </authorList>
    </citation>
    <scope>NUCLEOTIDE SEQUENCE [LARGE SCALE GENOMIC DNA]</scope>
    <source>
        <strain evidence="9 10">CECT 4357</strain>
    </source>
</reference>